<evidence type="ECO:0000256" key="7">
    <source>
        <dbReference type="ARBA" id="ARBA00022779"/>
    </source>
</evidence>
<dbReference type="InterPro" id="IPR005503">
    <property type="entry name" value="FliL"/>
</dbReference>
<evidence type="ECO:0000256" key="8">
    <source>
        <dbReference type="ARBA" id="ARBA00022989"/>
    </source>
</evidence>
<name>A0A1H3DIT8_ALLWA</name>
<organism evidence="11 12">
    <name type="scientific">Allochromatium warmingii</name>
    <name type="common">Chromatium warmingii</name>
    <dbReference type="NCBI Taxonomy" id="61595"/>
    <lineage>
        <taxon>Bacteria</taxon>
        <taxon>Pseudomonadati</taxon>
        <taxon>Pseudomonadota</taxon>
        <taxon>Gammaproteobacteria</taxon>
        <taxon>Chromatiales</taxon>
        <taxon>Chromatiaceae</taxon>
        <taxon>Allochromatium</taxon>
    </lineage>
</organism>
<keyword evidence="7 10" id="KW-0283">Flagellar rotation</keyword>
<dbReference type="PANTHER" id="PTHR35091">
    <property type="entry name" value="FLAGELLAR PROTEIN FLIL"/>
    <property type="match status" value="1"/>
</dbReference>
<keyword evidence="11" id="KW-0969">Cilium</keyword>
<comment type="similarity">
    <text evidence="3 10">Belongs to the FliL family.</text>
</comment>
<dbReference type="RefSeq" id="WP_091332554.1">
    <property type="nucleotide sequence ID" value="NZ_FNOW01000009.1"/>
</dbReference>
<evidence type="ECO:0000256" key="6">
    <source>
        <dbReference type="ARBA" id="ARBA00022692"/>
    </source>
</evidence>
<dbReference type="OrthoDB" id="5616092at2"/>
<dbReference type="Pfam" id="PF03748">
    <property type="entry name" value="FliL"/>
    <property type="match status" value="1"/>
</dbReference>
<sequence>MTGASRKTMIQLIVLLLLGLLPLTQLLASDDKKAATAAYPGYMALEKPLIVNLANPRKARYLKFSLQFFIETQPEADLITQHLPRLRDRMISMLGGRDGEQLMSAESREQLRRELLDQLRETMMELTGRPAISVIYFTDFIVQ</sequence>
<accession>A0A1H3DIT8</accession>
<proteinExistence type="inferred from homology"/>
<dbReference type="GO" id="GO:0009425">
    <property type="term" value="C:bacterial-type flagellum basal body"/>
    <property type="evidence" value="ECO:0007669"/>
    <property type="project" value="InterPro"/>
</dbReference>
<keyword evidence="11" id="KW-0966">Cell projection</keyword>
<dbReference type="STRING" id="61595.SAMN05421644_1097"/>
<dbReference type="AlphaFoldDB" id="A0A1H3DIT8"/>
<keyword evidence="11" id="KW-0282">Flagellum</keyword>
<gene>
    <name evidence="11" type="ORF">SAMN05421644_1097</name>
</gene>
<keyword evidence="4" id="KW-1003">Cell membrane</keyword>
<evidence type="ECO:0000256" key="3">
    <source>
        <dbReference type="ARBA" id="ARBA00008281"/>
    </source>
</evidence>
<evidence type="ECO:0000313" key="11">
    <source>
        <dbReference type="EMBL" id="SDX66403.1"/>
    </source>
</evidence>
<evidence type="ECO:0000256" key="1">
    <source>
        <dbReference type="ARBA" id="ARBA00002254"/>
    </source>
</evidence>
<dbReference type="GO" id="GO:0006935">
    <property type="term" value="P:chemotaxis"/>
    <property type="evidence" value="ECO:0007669"/>
    <property type="project" value="UniProtKB-KW"/>
</dbReference>
<keyword evidence="8" id="KW-1133">Transmembrane helix</keyword>
<keyword evidence="6" id="KW-0812">Transmembrane</keyword>
<evidence type="ECO:0000256" key="2">
    <source>
        <dbReference type="ARBA" id="ARBA00004162"/>
    </source>
</evidence>
<evidence type="ECO:0000313" key="12">
    <source>
        <dbReference type="Proteomes" id="UP000198672"/>
    </source>
</evidence>
<comment type="function">
    <text evidence="1 10">Controls the rotational direction of flagella during chemotaxis.</text>
</comment>
<keyword evidence="10" id="KW-0997">Cell inner membrane</keyword>
<keyword evidence="12" id="KW-1185">Reference proteome</keyword>
<dbReference type="Proteomes" id="UP000198672">
    <property type="component" value="Unassembled WGS sequence"/>
</dbReference>
<evidence type="ECO:0000256" key="10">
    <source>
        <dbReference type="RuleBase" id="RU364125"/>
    </source>
</evidence>
<evidence type="ECO:0000256" key="5">
    <source>
        <dbReference type="ARBA" id="ARBA00022500"/>
    </source>
</evidence>
<keyword evidence="5 10" id="KW-0145">Chemotaxis</keyword>
<evidence type="ECO:0000256" key="4">
    <source>
        <dbReference type="ARBA" id="ARBA00022475"/>
    </source>
</evidence>
<dbReference type="PANTHER" id="PTHR35091:SF2">
    <property type="entry name" value="FLAGELLAR PROTEIN FLIL"/>
    <property type="match status" value="1"/>
</dbReference>
<dbReference type="GO" id="GO:0071978">
    <property type="term" value="P:bacterial-type flagellum-dependent swarming motility"/>
    <property type="evidence" value="ECO:0007669"/>
    <property type="project" value="TreeGrafter"/>
</dbReference>
<dbReference type="GO" id="GO:0005886">
    <property type="term" value="C:plasma membrane"/>
    <property type="evidence" value="ECO:0007669"/>
    <property type="project" value="UniProtKB-SubCell"/>
</dbReference>
<keyword evidence="9 10" id="KW-0472">Membrane</keyword>
<evidence type="ECO:0000256" key="9">
    <source>
        <dbReference type="ARBA" id="ARBA00023136"/>
    </source>
</evidence>
<reference evidence="12" key="1">
    <citation type="submission" date="2016-10" db="EMBL/GenBank/DDBJ databases">
        <authorList>
            <person name="Varghese N."/>
            <person name="Submissions S."/>
        </authorList>
    </citation>
    <scope>NUCLEOTIDE SEQUENCE [LARGE SCALE GENOMIC DNA]</scope>
    <source>
        <strain evidence="12">DSM 173</strain>
    </source>
</reference>
<comment type="subcellular location">
    <subcellularLocation>
        <location evidence="10">Cell inner membrane</location>
    </subcellularLocation>
    <subcellularLocation>
        <location evidence="2">Cell membrane</location>
        <topology evidence="2">Single-pass membrane protein</topology>
    </subcellularLocation>
</comment>
<protein>
    <recommendedName>
        <fullName evidence="10">Flagellar protein FliL</fullName>
    </recommendedName>
</protein>
<dbReference type="EMBL" id="FNOW01000009">
    <property type="protein sequence ID" value="SDX66403.1"/>
    <property type="molecule type" value="Genomic_DNA"/>
</dbReference>